<dbReference type="GO" id="GO:0005765">
    <property type="term" value="C:lysosomal membrane"/>
    <property type="evidence" value="ECO:0007669"/>
    <property type="project" value="UniProtKB-SubCell"/>
</dbReference>
<sequence length="118" mass="14307">MSAAQEENEEQCLLEEQTKPEYDESIFQEVPVYTNCPFCEEKIVSRIRLKYGRWTYWATACLCLFQCYCCLWAPFLVDDLKNIVHECPKCEKELAEYKQFRLFQRRRPKRSRKQSLLF</sequence>
<comment type="subcellular location">
    <subcellularLocation>
        <location evidence="2">Endosome membrane</location>
        <topology evidence="2">Peripheral membrane protein</topology>
    </subcellularLocation>
    <subcellularLocation>
        <location evidence="1">Late endosome membrane</location>
    </subcellularLocation>
    <subcellularLocation>
        <location evidence="3">Lysosome membrane</location>
        <topology evidence="3">Peripheral membrane protein</topology>
        <orientation evidence="3">Cytoplasmic side</orientation>
    </subcellularLocation>
</comment>
<keyword evidence="7" id="KW-0472">Membrane</keyword>
<dbReference type="InterPro" id="IPR006629">
    <property type="entry name" value="LITAF"/>
</dbReference>
<dbReference type="InterPro" id="IPR037519">
    <property type="entry name" value="LITAF_fam"/>
</dbReference>
<dbReference type="EMBL" id="CACRXK020000113">
    <property type="protein sequence ID" value="CAB3978437.1"/>
    <property type="molecule type" value="Genomic_DNA"/>
</dbReference>
<evidence type="ECO:0000313" key="9">
    <source>
        <dbReference type="Proteomes" id="UP001152795"/>
    </source>
</evidence>
<keyword evidence="9" id="KW-1185">Reference proteome</keyword>
<dbReference type="SMART" id="SM00714">
    <property type="entry name" value="LITAF"/>
    <property type="match status" value="1"/>
</dbReference>
<keyword evidence="5" id="KW-0479">Metal-binding</keyword>
<dbReference type="GO" id="GO:0008270">
    <property type="term" value="F:zinc ion binding"/>
    <property type="evidence" value="ECO:0007669"/>
    <property type="project" value="TreeGrafter"/>
</dbReference>
<name>A0A6S7FLN7_PARCT</name>
<dbReference type="Pfam" id="PF10601">
    <property type="entry name" value="zf-LITAF-like"/>
    <property type="match status" value="1"/>
</dbReference>
<dbReference type="Proteomes" id="UP001152795">
    <property type="component" value="Unassembled WGS sequence"/>
</dbReference>
<evidence type="ECO:0000313" key="8">
    <source>
        <dbReference type="EMBL" id="CAB3978437.1"/>
    </source>
</evidence>
<gene>
    <name evidence="8" type="ORF">PACLA_8A073273</name>
</gene>
<comment type="similarity">
    <text evidence="4">Belongs to the CDIP1/LITAF family.</text>
</comment>
<evidence type="ECO:0000256" key="5">
    <source>
        <dbReference type="ARBA" id="ARBA00022723"/>
    </source>
</evidence>
<dbReference type="PANTHER" id="PTHR23292">
    <property type="entry name" value="LIPOPOLYSACCHARIDE-INDUCED TUMOR NECROSIS FACTOR-ALPHA FACTOR"/>
    <property type="match status" value="1"/>
</dbReference>
<reference evidence="8" key="1">
    <citation type="submission" date="2020-04" db="EMBL/GenBank/DDBJ databases">
        <authorList>
            <person name="Alioto T."/>
            <person name="Alioto T."/>
            <person name="Gomez Garrido J."/>
        </authorList>
    </citation>
    <scope>NUCLEOTIDE SEQUENCE</scope>
    <source>
        <strain evidence="8">A484AB</strain>
    </source>
</reference>
<accession>A0A6S7FLN7</accession>
<evidence type="ECO:0000256" key="7">
    <source>
        <dbReference type="ARBA" id="ARBA00023136"/>
    </source>
</evidence>
<dbReference type="OrthoDB" id="5946232at2759"/>
<keyword evidence="6" id="KW-0862">Zinc</keyword>
<evidence type="ECO:0000256" key="3">
    <source>
        <dbReference type="ARBA" id="ARBA00004630"/>
    </source>
</evidence>
<evidence type="ECO:0000256" key="1">
    <source>
        <dbReference type="ARBA" id="ARBA00004414"/>
    </source>
</evidence>
<dbReference type="PROSITE" id="PS51837">
    <property type="entry name" value="LITAF"/>
    <property type="match status" value="1"/>
</dbReference>
<evidence type="ECO:0000256" key="4">
    <source>
        <dbReference type="ARBA" id="ARBA00005975"/>
    </source>
</evidence>
<protein>
    <submittedName>
        <fullName evidence="8">Uncharacterized protein</fullName>
    </submittedName>
</protein>
<organism evidence="8 9">
    <name type="scientific">Paramuricea clavata</name>
    <name type="common">Red gorgonian</name>
    <name type="synonym">Violescent sea-whip</name>
    <dbReference type="NCBI Taxonomy" id="317549"/>
    <lineage>
        <taxon>Eukaryota</taxon>
        <taxon>Metazoa</taxon>
        <taxon>Cnidaria</taxon>
        <taxon>Anthozoa</taxon>
        <taxon>Octocorallia</taxon>
        <taxon>Malacalcyonacea</taxon>
        <taxon>Plexauridae</taxon>
        <taxon>Paramuricea</taxon>
    </lineage>
</organism>
<comment type="caution">
    <text evidence="8">The sequence shown here is derived from an EMBL/GenBank/DDBJ whole genome shotgun (WGS) entry which is preliminary data.</text>
</comment>
<proteinExistence type="inferred from homology"/>
<evidence type="ECO:0000256" key="6">
    <source>
        <dbReference type="ARBA" id="ARBA00022833"/>
    </source>
</evidence>
<dbReference type="PANTHER" id="PTHR23292:SF6">
    <property type="entry name" value="FI16602P1-RELATED"/>
    <property type="match status" value="1"/>
</dbReference>
<evidence type="ECO:0000256" key="2">
    <source>
        <dbReference type="ARBA" id="ARBA00004481"/>
    </source>
</evidence>
<dbReference type="AlphaFoldDB" id="A0A6S7FLN7"/>
<dbReference type="GO" id="GO:0031902">
    <property type="term" value="C:late endosome membrane"/>
    <property type="evidence" value="ECO:0007669"/>
    <property type="project" value="UniProtKB-SubCell"/>
</dbReference>